<dbReference type="EMBL" id="QUMX01000002">
    <property type="protein sequence ID" value="REG55573.1"/>
    <property type="molecule type" value="Genomic_DNA"/>
</dbReference>
<feature type="transmembrane region" description="Helical" evidence="1">
    <location>
        <begin position="34"/>
        <end position="54"/>
    </location>
</feature>
<evidence type="ECO:0000313" key="4">
    <source>
        <dbReference type="Proteomes" id="UP000256794"/>
    </source>
</evidence>
<dbReference type="EMBL" id="QTUJ01000001">
    <property type="protein sequence ID" value="REF72585.1"/>
    <property type="molecule type" value="Genomic_DNA"/>
</dbReference>
<proteinExistence type="predicted"/>
<dbReference type="RefSeq" id="WP_036754022.1">
    <property type="nucleotide sequence ID" value="NZ_CP035287.1"/>
</dbReference>
<reference evidence="4 5" key="1">
    <citation type="submission" date="2018-08" db="EMBL/GenBank/DDBJ databases">
        <title>Genomic Encyclopedia of Archaeal and Bacterial Type Strains, Phase II (KMG-II): from individual species to whole genera.</title>
        <authorList>
            <person name="Goeker M."/>
        </authorList>
    </citation>
    <scope>NUCLEOTIDE SEQUENCE [LARGE SCALE GENOMIC DNA]</scope>
    <source>
        <strain evidence="2 5">DSM 17099</strain>
        <strain evidence="3 4">DSM 582</strain>
    </source>
</reference>
<dbReference type="AlphaFoldDB" id="A0A3D9XQA3"/>
<evidence type="ECO:0000313" key="2">
    <source>
        <dbReference type="EMBL" id="REF72585.1"/>
    </source>
</evidence>
<gene>
    <name evidence="3" type="ORF">ATH84_100212</name>
    <name evidence="2" type="ORF">BDD41_1067</name>
</gene>
<dbReference type="OrthoDB" id="7362327at2"/>
<feature type="transmembrane region" description="Helical" evidence="1">
    <location>
        <begin position="12"/>
        <end position="28"/>
    </location>
</feature>
<evidence type="ECO:0000256" key="1">
    <source>
        <dbReference type="SAM" id="Phobius"/>
    </source>
</evidence>
<name>A0A3D9XQA3_PARVE</name>
<organism evidence="2 5">
    <name type="scientific">Paracoccus versutus</name>
    <name type="common">Thiobacillus versutus</name>
    <dbReference type="NCBI Taxonomy" id="34007"/>
    <lineage>
        <taxon>Bacteria</taxon>
        <taxon>Pseudomonadati</taxon>
        <taxon>Pseudomonadota</taxon>
        <taxon>Alphaproteobacteria</taxon>
        <taxon>Rhodobacterales</taxon>
        <taxon>Paracoccaceae</taxon>
        <taxon>Paracoccus</taxon>
    </lineage>
</organism>
<keyword evidence="1" id="KW-1133">Transmembrane helix</keyword>
<comment type="caution">
    <text evidence="2">The sequence shown here is derived from an EMBL/GenBank/DDBJ whole genome shotgun (WGS) entry which is preliminary data.</text>
</comment>
<accession>A0A3D9XQA3</accession>
<keyword evidence="1" id="KW-0472">Membrane</keyword>
<dbReference type="Proteomes" id="UP000256794">
    <property type="component" value="Unassembled WGS sequence"/>
</dbReference>
<sequence>MFDLDDMFYRPFWIRLLLVALALGWGLFEFLSGAPFFGVIFVAIGLYAGWRFFVTFNPLGGDR</sequence>
<accession>A0A3E0CDL6</accession>
<evidence type="ECO:0000313" key="3">
    <source>
        <dbReference type="EMBL" id="REG55573.1"/>
    </source>
</evidence>
<dbReference type="Proteomes" id="UP000256941">
    <property type="component" value="Unassembled WGS sequence"/>
</dbReference>
<evidence type="ECO:0000313" key="5">
    <source>
        <dbReference type="Proteomes" id="UP000256941"/>
    </source>
</evidence>
<keyword evidence="1" id="KW-0812">Transmembrane</keyword>
<protein>
    <recommendedName>
        <fullName evidence="6">DUF3329 domain-containing protein</fullName>
    </recommendedName>
</protein>
<evidence type="ECO:0008006" key="6">
    <source>
        <dbReference type="Google" id="ProtNLM"/>
    </source>
</evidence>
<keyword evidence="4" id="KW-1185">Reference proteome</keyword>